<dbReference type="AlphaFoldDB" id="A0A4R1BXI4"/>
<feature type="transmembrane region" description="Helical" evidence="7">
    <location>
        <begin position="253"/>
        <end position="274"/>
    </location>
</feature>
<dbReference type="Pfam" id="PF03631">
    <property type="entry name" value="Virul_fac_BrkB"/>
    <property type="match status" value="1"/>
</dbReference>
<comment type="subcellular location">
    <subcellularLocation>
        <location evidence="1">Cell membrane</location>
        <topology evidence="1">Multi-pass membrane protein</topology>
    </subcellularLocation>
</comment>
<dbReference type="EMBL" id="SJZJ01000021">
    <property type="protein sequence ID" value="TCJ22733.1"/>
    <property type="molecule type" value="Genomic_DNA"/>
</dbReference>
<organism evidence="8 9">
    <name type="scientific">Nocardioides jejuensis</name>
    <dbReference type="NCBI Taxonomy" id="2502782"/>
    <lineage>
        <taxon>Bacteria</taxon>
        <taxon>Bacillati</taxon>
        <taxon>Actinomycetota</taxon>
        <taxon>Actinomycetes</taxon>
        <taxon>Propionibacteriales</taxon>
        <taxon>Nocardioidaceae</taxon>
        <taxon>Nocardioides</taxon>
    </lineage>
</organism>
<keyword evidence="3 7" id="KW-0812">Transmembrane</keyword>
<sequence length="349" mass="36682">MSWPASTAASSSTTSTSTCTTTSWAGGSTARSRWSPCRSRASRSAPGPDVPSLKDRVLAPVRAARERVPVLDHIFRTLEHYSATNGSLYAAGVTFAAFLSVFPLLGLAFAVVGFIARMLPPGVDAEQTLVEAINSVLPGIVQVPGETAVKGALELSTFQDAAPAILSIGLPLALWSGLGWLSSLQSALLVAFEETAGERPNWFIGKARDLAALAVLGTVLMLSVVVSGVAAGLAPHVMGWIGLGAEHGWVLRVFVPVIGIGANAVLFAAMFILLARPRLPRRAIWSGAALGAVGFEVLKQASTYLLKATAGQPAFQAFGIALILLVWINYFSRLVLYSAAWAQTSRARD</sequence>
<evidence type="ECO:0000256" key="3">
    <source>
        <dbReference type="ARBA" id="ARBA00022692"/>
    </source>
</evidence>
<feature type="transmembrane region" description="Helical" evidence="7">
    <location>
        <begin position="283"/>
        <end position="302"/>
    </location>
</feature>
<evidence type="ECO:0000313" key="9">
    <source>
        <dbReference type="Proteomes" id="UP000295453"/>
    </source>
</evidence>
<keyword evidence="5 7" id="KW-0472">Membrane</keyword>
<gene>
    <name evidence="8" type="ORF">EPD65_12355</name>
</gene>
<keyword evidence="9" id="KW-1185">Reference proteome</keyword>
<reference evidence="8 9" key="1">
    <citation type="submission" date="2019-03" db="EMBL/GenBank/DDBJ databases">
        <authorList>
            <person name="Kim M.K.M."/>
        </authorList>
    </citation>
    <scope>NUCLEOTIDE SEQUENCE [LARGE SCALE GENOMIC DNA]</scope>
    <source>
        <strain evidence="8 9">18JY15-6</strain>
    </source>
</reference>
<evidence type="ECO:0000313" key="8">
    <source>
        <dbReference type="EMBL" id="TCJ22733.1"/>
    </source>
</evidence>
<evidence type="ECO:0000256" key="7">
    <source>
        <dbReference type="SAM" id="Phobius"/>
    </source>
</evidence>
<evidence type="ECO:0000256" key="5">
    <source>
        <dbReference type="ARBA" id="ARBA00023136"/>
    </source>
</evidence>
<dbReference type="Proteomes" id="UP000295453">
    <property type="component" value="Unassembled WGS sequence"/>
</dbReference>
<dbReference type="PANTHER" id="PTHR30213:SF1">
    <property type="entry name" value="INNER MEMBRANE PROTEIN YHJD"/>
    <property type="match status" value="1"/>
</dbReference>
<keyword evidence="2" id="KW-1003">Cell membrane</keyword>
<evidence type="ECO:0000256" key="1">
    <source>
        <dbReference type="ARBA" id="ARBA00004651"/>
    </source>
</evidence>
<proteinExistence type="predicted"/>
<evidence type="ECO:0000256" key="2">
    <source>
        <dbReference type="ARBA" id="ARBA00022475"/>
    </source>
</evidence>
<dbReference type="OrthoDB" id="4127374at2"/>
<protein>
    <submittedName>
        <fullName evidence="8">YihY/virulence factor BrkB family protein</fullName>
    </submittedName>
</protein>
<evidence type="ECO:0000256" key="6">
    <source>
        <dbReference type="SAM" id="MobiDB-lite"/>
    </source>
</evidence>
<feature type="transmembrane region" description="Helical" evidence="7">
    <location>
        <begin position="314"/>
        <end position="336"/>
    </location>
</feature>
<feature type="transmembrane region" description="Helical" evidence="7">
    <location>
        <begin position="210"/>
        <end position="233"/>
    </location>
</feature>
<feature type="transmembrane region" description="Helical" evidence="7">
    <location>
        <begin position="88"/>
        <end position="116"/>
    </location>
</feature>
<accession>A0A4R1BXI4</accession>
<dbReference type="InterPro" id="IPR017039">
    <property type="entry name" value="Virul_fac_BrkB"/>
</dbReference>
<feature type="compositionally biased region" description="Low complexity" evidence="6">
    <location>
        <begin position="1"/>
        <end position="47"/>
    </location>
</feature>
<dbReference type="GO" id="GO:0005886">
    <property type="term" value="C:plasma membrane"/>
    <property type="evidence" value="ECO:0007669"/>
    <property type="project" value="UniProtKB-SubCell"/>
</dbReference>
<comment type="caution">
    <text evidence="8">The sequence shown here is derived from an EMBL/GenBank/DDBJ whole genome shotgun (WGS) entry which is preliminary data.</text>
</comment>
<dbReference type="PANTHER" id="PTHR30213">
    <property type="entry name" value="INNER MEMBRANE PROTEIN YHJD"/>
    <property type="match status" value="1"/>
</dbReference>
<name>A0A4R1BXI4_9ACTN</name>
<feature type="region of interest" description="Disordered" evidence="6">
    <location>
        <begin position="1"/>
        <end position="51"/>
    </location>
</feature>
<evidence type="ECO:0000256" key="4">
    <source>
        <dbReference type="ARBA" id="ARBA00022989"/>
    </source>
</evidence>
<keyword evidence="4 7" id="KW-1133">Transmembrane helix</keyword>